<dbReference type="OrthoDB" id="5876800at2759"/>
<dbReference type="KEGG" id="tsr:106552871"/>
<feature type="compositionally biased region" description="Pro residues" evidence="1">
    <location>
        <begin position="72"/>
        <end position="83"/>
    </location>
</feature>
<dbReference type="AlphaFoldDB" id="A0A6I9YRI8"/>
<proteinExistence type="predicted"/>
<name>A0A6I9YRI8_9SAUR</name>
<organism evidence="2 3">
    <name type="scientific">Thamnophis sirtalis</name>
    <dbReference type="NCBI Taxonomy" id="35019"/>
    <lineage>
        <taxon>Eukaryota</taxon>
        <taxon>Metazoa</taxon>
        <taxon>Chordata</taxon>
        <taxon>Craniata</taxon>
        <taxon>Vertebrata</taxon>
        <taxon>Euteleostomi</taxon>
        <taxon>Lepidosauria</taxon>
        <taxon>Squamata</taxon>
        <taxon>Bifurcata</taxon>
        <taxon>Unidentata</taxon>
        <taxon>Episquamata</taxon>
        <taxon>Toxicofera</taxon>
        <taxon>Serpentes</taxon>
        <taxon>Colubroidea</taxon>
        <taxon>Colubridae</taxon>
        <taxon>Natricinae</taxon>
        <taxon>Thamnophis</taxon>
    </lineage>
</organism>
<dbReference type="Proteomes" id="UP000504617">
    <property type="component" value="Unplaced"/>
</dbReference>
<reference evidence="3" key="1">
    <citation type="submission" date="2025-08" db="UniProtKB">
        <authorList>
            <consortium name="RefSeq"/>
        </authorList>
    </citation>
    <scope>IDENTIFICATION</scope>
    <source>
        <tissue evidence="3">Skeletal muscle</tissue>
    </source>
</reference>
<evidence type="ECO:0000313" key="3">
    <source>
        <dbReference type="RefSeq" id="XP_013926741.1"/>
    </source>
</evidence>
<sequence>MPSEGILLVAYSAESDGKMRIYAQHVSQFLHLFCPPSQDSGDGIGKRRSDNGEEGVRWKLTDEPAQNKKKLPPAPPLPPPPSEESPVQTGAHKRKKELPAPETGPKKKLKGTREIFLKKGTEQPLGNKLDSMQTWSRMGGSDFEVKGTISNPSIHLSQITASDLEKPKEPPLEPSAQTDKSHQREKLERFKQMCQMLERVKNSSSSSSKYSIK</sequence>
<evidence type="ECO:0000256" key="1">
    <source>
        <dbReference type="SAM" id="MobiDB-lite"/>
    </source>
</evidence>
<gene>
    <name evidence="3" type="primary">LOC106552871</name>
</gene>
<dbReference type="GeneID" id="106552871"/>
<dbReference type="RefSeq" id="XP_013926741.1">
    <property type="nucleotide sequence ID" value="XM_014071266.1"/>
</dbReference>
<feature type="region of interest" description="Disordered" evidence="1">
    <location>
        <begin position="34"/>
        <end position="186"/>
    </location>
</feature>
<feature type="compositionally biased region" description="Basic and acidic residues" evidence="1">
    <location>
        <begin position="111"/>
        <end position="121"/>
    </location>
</feature>
<protein>
    <submittedName>
        <fullName evidence="3">F-box/LRR-repeat protein 19-like</fullName>
    </submittedName>
</protein>
<feature type="compositionally biased region" description="Basic and acidic residues" evidence="1">
    <location>
        <begin position="44"/>
        <end position="66"/>
    </location>
</feature>
<evidence type="ECO:0000313" key="2">
    <source>
        <dbReference type="Proteomes" id="UP000504617"/>
    </source>
</evidence>
<accession>A0A6I9YRI8</accession>
<feature type="compositionally biased region" description="Polar residues" evidence="1">
    <location>
        <begin position="148"/>
        <end position="161"/>
    </location>
</feature>
<keyword evidence="2" id="KW-1185">Reference proteome</keyword>